<protein>
    <submittedName>
        <fullName evidence="2">Uncharacterized protein</fullName>
    </submittedName>
</protein>
<organism evidence="2 3">
    <name type="scientific">Fusarium torulosum</name>
    <dbReference type="NCBI Taxonomy" id="33205"/>
    <lineage>
        <taxon>Eukaryota</taxon>
        <taxon>Fungi</taxon>
        <taxon>Dikarya</taxon>
        <taxon>Ascomycota</taxon>
        <taxon>Pezizomycotina</taxon>
        <taxon>Sordariomycetes</taxon>
        <taxon>Hypocreomycetidae</taxon>
        <taxon>Hypocreales</taxon>
        <taxon>Nectriaceae</taxon>
        <taxon>Fusarium</taxon>
    </lineage>
</organism>
<comment type="caution">
    <text evidence="2">The sequence shown here is derived from an EMBL/GenBank/DDBJ whole genome shotgun (WGS) entry which is preliminary data.</text>
</comment>
<feature type="compositionally biased region" description="Low complexity" evidence="1">
    <location>
        <begin position="60"/>
        <end position="80"/>
    </location>
</feature>
<dbReference type="AlphaFoldDB" id="A0AAE8M490"/>
<evidence type="ECO:0000313" key="3">
    <source>
        <dbReference type="Proteomes" id="UP001187734"/>
    </source>
</evidence>
<keyword evidence="3" id="KW-1185">Reference proteome</keyword>
<dbReference type="EMBL" id="ONZP01000107">
    <property type="protein sequence ID" value="SPJ73882.1"/>
    <property type="molecule type" value="Genomic_DNA"/>
</dbReference>
<name>A0AAE8M490_9HYPO</name>
<dbReference type="Proteomes" id="UP001187734">
    <property type="component" value="Unassembled WGS sequence"/>
</dbReference>
<feature type="region of interest" description="Disordered" evidence="1">
    <location>
        <begin position="50"/>
        <end position="80"/>
    </location>
</feature>
<evidence type="ECO:0000256" key="1">
    <source>
        <dbReference type="SAM" id="MobiDB-lite"/>
    </source>
</evidence>
<reference evidence="2" key="1">
    <citation type="submission" date="2018-03" db="EMBL/GenBank/DDBJ databases">
        <authorList>
            <person name="Guldener U."/>
        </authorList>
    </citation>
    <scope>NUCLEOTIDE SEQUENCE</scope>
</reference>
<sequence length="150" mass="16991">MAAAAKCFFSNNVITQSEVRDMQSDNINVEWAETKCFRCSECDSSPSSTRAYNPTTTEAPIVTKPTTLATTTPPHPETTTRPAEVCLYNRGHTCEFDRFDDHSDTLCIYAVFFTGQTWKKSREKYPFQETLQQGDTCRRVVPRKADALCK</sequence>
<gene>
    <name evidence="2" type="ORF">FTOL_03612</name>
</gene>
<accession>A0AAE8M490</accession>
<evidence type="ECO:0000313" key="2">
    <source>
        <dbReference type="EMBL" id="SPJ73882.1"/>
    </source>
</evidence>
<proteinExistence type="predicted"/>